<dbReference type="FunFam" id="2.60.40.1180:FF:000033">
    <property type="entry name" value="Calpain-like cysteine peptidase, putative"/>
    <property type="match status" value="1"/>
</dbReference>
<dbReference type="InterPro" id="IPR015232">
    <property type="entry name" value="DUF1935"/>
</dbReference>
<gene>
    <name evidence="2" type="ORF">TCIL3000_7_3290</name>
</gene>
<feature type="domain" description="DUF1935" evidence="1">
    <location>
        <begin position="6"/>
        <end position="111"/>
    </location>
</feature>
<dbReference type="VEuPathDB" id="TriTrypDB:TcIL3000_7_3290"/>
<dbReference type="InterPro" id="IPR013780">
    <property type="entry name" value="Glyco_hydro_b"/>
</dbReference>
<dbReference type="PANTHER" id="PTHR47047:SF8">
    <property type="entry name" value="CYSTEINE PEPTIDASE, PUTATIVE-RELATED"/>
    <property type="match status" value="1"/>
</dbReference>
<organism evidence="2">
    <name type="scientific">Trypanosoma congolense (strain IL3000)</name>
    <dbReference type="NCBI Taxonomy" id="1068625"/>
    <lineage>
        <taxon>Eukaryota</taxon>
        <taxon>Discoba</taxon>
        <taxon>Euglenozoa</taxon>
        <taxon>Kinetoplastea</taxon>
        <taxon>Metakinetoplastina</taxon>
        <taxon>Trypanosomatida</taxon>
        <taxon>Trypanosomatidae</taxon>
        <taxon>Trypanosoma</taxon>
        <taxon>Nannomonas</taxon>
    </lineage>
</organism>
<dbReference type="SUPFAM" id="SSF101601">
    <property type="entry name" value="Smp-1-like"/>
    <property type="match status" value="1"/>
</dbReference>
<evidence type="ECO:0000313" key="2">
    <source>
        <dbReference type="EMBL" id="CCC91515.1"/>
    </source>
</evidence>
<dbReference type="PANTHER" id="PTHR47047">
    <property type="entry name" value="PUTATIVE-RELATED-RELATED"/>
    <property type="match status" value="1"/>
</dbReference>
<name>G0UQ54_TRYCI</name>
<sequence>MAEIKYENGAPTYDGNSVIKCFKENGNGLLFRIVNDEEKKWAFYNDAKDYNMVVKVAFGKDSTVQPLGNTTMEKDSATGEFKCELSIAPLETQMFIEGTPNGYKINYEANPIPQWRPGPL</sequence>
<dbReference type="Gene3D" id="2.60.40.1180">
    <property type="entry name" value="Golgi alpha-mannosidase II"/>
    <property type="match status" value="1"/>
</dbReference>
<dbReference type="Pfam" id="PF09149">
    <property type="entry name" value="DUF1935"/>
    <property type="match status" value="1"/>
</dbReference>
<evidence type="ECO:0000259" key="1">
    <source>
        <dbReference type="Pfam" id="PF09149"/>
    </source>
</evidence>
<proteinExistence type="predicted"/>
<protein>
    <submittedName>
        <fullName evidence="2">Putative calpain-like cysteine peptidase</fullName>
    </submittedName>
</protein>
<reference evidence="2" key="1">
    <citation type="journal article" date="2012" name="Proc. Natl. Acad. Sci. U.S.A.">
        <title>Antigenic diversity is generated by distinct evolutionary mechanisms in African trypanosome species.</title>
        <authorList>
            <person name="Jackson A.P."/>
            <person name="Berry A."/>
            <person name="Aslett M."/>
            <person name="Allison H.C."/>
            <person name="Burton P."/>
            <person name="Vavrova-Anderson J."/>
            <person name="Brown R."/>
            <person name="Browne H."/>
            <person name="Corton N."/>
            <person name="Hauser H."/>
            <person name="Gamble J."/>
            <person name="Gilderthorp R."/>
            <person name="Marcello L."/>
            <person name="McQuillan J."/>
            <person name="Otto T.D."/>
            <person name="Quail M.A."/>
            <person name="Sanders M.J."/>
            <person name="van Tonder A."/>
            <person name="Ginger M.L."/>
            <person name="Field M.C."/>
            <person name="Barry J.D."/>
            <person name="Hertz-Fowler C."/>
            <person name="Berriman M."/>
        </authorList>
    </citation>
    <scope>NUCLEOTIDE SEQUENCE</scope>
    <source>
        <strain evidence="2">IL3000</strain>
    </source>
</reference>
<dbReference type="InterPro" id="IPR036310">
    <property type="entry name" value="Smp-1-like_sf"/>
</dbReference>
<dbReference type="EMBL" id="HE575320">
    <property type="protein sequence ID" value="CCC91515.1"/>
    <property type="molecule type" value="Genomic_DNA"/>
</dbReference>
<accession>G0UQ54</accession>
<dbReference type="AlphaFoldDB" id="G0UQ54"/>